<evidence type="ECO:0000256" key="1">
    <source>
        <dbReference type="SAM" id="MobiDB-lite"/>
    </source>
</evidence>
<dbReference type="STRING" id="190650.CC_1084"/>
<keyword evidence="3" id="KW-1185">Reference proteome</keyword>
<evidence type="ECO:0000313" key="2">
    <source>
        <dbReference type="EMBL" id="AAK23068.1"/>
    </source>
</evidence>
<organism evidence="2 3">
    <name type="scientific">Caulobacter vibrioides (strain ATCC 19089 / CIP 103742 / CB 15)</name>
    <name type="common">Caulobacter crescentus</name>
    <dbReference type="NCBI Taxonomy" id="190650"/>
    <lineage>
        <taxon>Bacteria</taxon>
        <taxon>Pseudomonadati</taxon>
        <taxon>Pseudomonadota</taxon>
        <taxon>Alphaproteobacteria</taxon>
        <taxon>Caulobacterales</taxon>
        <taxon>Caulobacteraceae</taxon>
        <taxon>Caulobacter</taxon>
    </lineage>
</organism>
<accession>Q9A9B0</accession>
<feature type="compositionally biased region" description="Basic residues" evidence="1">
    <location>
        <begin position="87"/>
        <end position="103"/>
    </location>
</feature>
<dbReference type="Proteomes" id="UP000001816">
    <property type="component" value="Chromosome"/>
</dbReference>
<reference evidence="2 3" key="1">
    <citation type="journal article" date="2001" name="Proc. Natl. Acad. Sci. U.S.A.">
        <title>Complete genome sequence of Caulobacter crescentus.</title>
        <authorList>
            <person name="Nierman W.C."/>
            <person name="Feldblyum T.V."/>
            <person name="Laub M.T."/>
            <person name="Paulsen I.T."/>
            <person name="Nelson K.E."/>
            <person name="Eisen J.A."/>
            <person name="Heidelberg J.F."/>
            <person name="Alley M.R."/>
            <person name="Ohta N."/>
            <person name="Maddock J.R."/>
            <person name="Potocka I."/>
            <person name="Nelson W.C."/>
            <person name="Newton A."/>
            <person name="Stephens C."/>
            <person name="Phadke N.D."/>
            <person name="Ely B."/>
            <person name="DeBoy R.T."/>
            <person name="Dodson R.J."/>
            <person name="Durkin A.S."/>
            <person name="Gwinn M.L."/>
            <person name="Haft D.H."/>
            <person name="Kolonay J.F."/>
            <person name="Smit J."/>
            <person name="Craven M.B."/>
            <person name="Khouri H."/>
            <person name="Shetty J."/>
            <person name="Berry K."/>
            <person name="Utterback T."/>
            <person name="Tran K."/>
            <person name="Wolf A."/>
            <person name="Vamathevan J."/>
            <person name="Ermolaeva M."/>
            <person name="White O."/>
            <person name="Salzberg S.L."/>
            <person name="Venter J.C."/>
            <person name="Shapiro L."/>
            <person name="Fraser C.M."/>
        </authorList>
    </citation>
    <scope>NUCLEOTIDE SEQUENCE [LARGE SCALE GENOMIC DNA]</scope>
    <source>
        <strain evidence="3">ATCC 19089 / CB15</strain>
    </source>
</reference>
<dbReference type="EnsemblBacteria" id="AAK23068">
    <property type="protein sequence ID" value="AAK23068"/>
    <property type="gene ID" value="CC_1084"/>
</dbReference>
<protein>
    <submittedName>
        <fullName evidence="2">Uncharacterized protein</fullName>
    </submittedName>
</protein>
<evidence type="ECO:0000313" key="3">
    <source>
        <dbReference type="Proteomes" id="UP000001816"/>
    </source>
</evidence>
<dbReference type="HOGENOM" id="CLU_1479532_0_0_5"/>
<gene>
    <name evidence="2" type="ordered locus">CC_1084</name>
</gene>
<dbReference type="KEGG" id="ccr:CC_1084"/>
<proteinExistence type="predicted"/>
<name>Q9A9B0_CAUVC</name>
<feature type="compositionally biased region" description="Basic residues" evidence="1">
    <location>
        <begin position="63"/>
        <end position="78"/>
    </location>
</feature>
<feature type="compositionally biased region" description="Basic and acidic residues" evidence="1">
    <location>
        <begin position="104"/>
        <end position="137"/>
    </location>
</feature>
<feature type="compositionally biased region" description="Basic and acidic residues" evidence="1">
    <location>
        <begin position="1"/>
        <end position="17"/>
    </location>
</feature>
<dbReference type="EMBL" id="AE005673">
    <property type="protein sequence ID" value="AAK23068.1"/>
    <property type="molecule type" value="Genomic_DNA"/>
</dbReference>
<dbReference type="BioCyc" id="CAULO:CC1084-MONOMER"/>
<feature type="region of interest" description="Disordered" evidence="1">
    <location>
        <begin position="1"/>
        <end position="151"/>
    </location>
</feature>
<dbReference type="SMR" id="Q9A9B0"/>
<dbReference type="AlphaFoldDB" id="Q9A9B0"/>
<sequence>MVRARYTDGLEPEDRHDHAARRHRRAPQADQQADRRQGRRAPAAVLRPAHHPDRRRWLSAAGRRGRVGRLRRPVRRQGLRGLCPHDRGHHPRRRGRPRRRARPLGRDLEGRRRAVRDLSGDLEEGHGPVGDRERAFRDAGLSDGPLPSEYDAELIKPKQGRGLRLRPSMRLWGGKPCSIVVI</sequence>
<dbReference type="PIR" id="H87383">
    <property type="entry name" value="H87383"/>
</dbReference>